<dbReference type="AlphaFoldDB" id="A0A9J6B7P8"/>
<keyword evidence="3" id="KW-1185">Reference proteome</keyword>
<dbReference type="EMBL" id="JACXVP010000001">
    <property type="protein sequence ID" value="KAG5632718.1"/>
    <property type="molecule type" value="Genomic_DNA"/>
</dbReference>
<evidence type="ECO:0000313" key="3">
    <source>
        <dbReference type="Proteomes" id="UP000824120"/>
    </source>
</evidence>
<sequence>VPKIFLLILCCIIGVNELQNHNYYMILGETLIDYDKIVKEYTNNLKFVLVVHFFAADDFEEIVFASNNIHHSEAYLVEYKYETDAESKYFKNKVQNNPEYKLEDMRRLEG</sequence>
<gene>
    <name evidence="2" type="ORF">H5410_004435</name>
</gene>
<organism evidence="2 3">
    <name type="scientific">Solanum commersonii</name>
    <name type="common">Commerson's wild potato</name>
    <name type="synonym">Commerson's nightshade</name>
    <dbReference type="NCBI Taxonomy" id="4109"/>
    <lineage>
        <taxon>Eukaryota</taxon>
        <taxon>Viridiplantae</taxon>
        <taxon>Streptophyta</taxon>
        <taxon>Embryophyta</taxon>
        <taxon>Tracheophyta</taxon>
        <taxon>Spermatophyta</taxon>
        <taxon>Magnoliopsida</taxon>
        <taxon>eudicotyledons</taxon>
        <taxon>Gunneridae</taxon>
        <taxon>Pentapetalae</taxon>
        <taxon>asterids</taxon>
        <taxon>lamiids</taxon>
        <taxon>Solanales</taxon>
        <taxon>Solanaceae</taxon>
        <taxon>Solanoideae</taxon>
        <taxon>Solaneae</taxon>
        <taxon>Solanum</taxon>
    </lineage>
</organism>
<dbReference type="Proteomes" id="UP000824120">
    <property type="component" value="Chromosome 1"/>
</dbReference>
<evidence type="ECO:0000313" key="2">
    <source>
        <dbReference type="EMBL" id="KAG5632718.1"/>
    </source>
</evidence>
<proteinExistence type="predicted"/>
<feature type="chain" id="PRO_5039888947" description="Cysteine proteinase inhibitor" evidence="1">
    <location>
        <begin position="18"/>
        <end position="110"/>
    </location>
</feature>
<comment type="caution">
    <text evidence="2">The sequence shown here is derived from an EMBL/GenBank/DDBJ whole genome shotgun (WGS) entry which is preliminary data.</text>
</comment>
<reference evidence="2 3" key="1">
    <citation type="submission" date="2020-09" db="EMBL/GenBank/DDBJ databases">
        <title>De no assembly of potato wild relative species, Solanum commersonii.</title>
        <authorList>
            <person name="Cho K."/>
        </authorList>
    </citation>
    <scope>NUCLEOTIDE SEQUENCE [LARGE SCALE GENOMIC DNA]</scope>
    <source>
        <strain evidence="2">LZ3.2</strain>
        <tissue evidence="2">Leaf</tissue>
    </source>
</reference>
<evidence type="ECO:0008006" key="4">
    <source>
        <dbReference type="Google" id="ProtNLM"/>
    </source>
</evidence>
<feature type="non-terminal residue" evidence="2">
    <location>
        <position position="110"/>
    </location>
</feature>
<feature type="signal peptide" evidence="1">
    <location>
        <begin position="1"/>
        <end position="17"/>
    </location>
</feature>
<name>A0A9J6B7P8_SOLCO</name>
<protein>
    <recommendedName>
        <fullName evidence="4">Cysteine proteinase inhibitor</fullName>
    </recommendedName>
</protein>
<evidence type="ECO:0000256" key="1">
    <source>
        <dbReference type="SAM" id="SignalP"/>
    </source>
</evidence>
<accession>A0A9J6B7P8</accession>
<keyword evidence="1" id="KW-0732">Signal</keyword>